<evidence type="ECO:0000313" key="3">
    <source>
        <dbReference type="EMBL" id="CAI5756476.1"/>
    </source>
</evidence>
<dbReference type="GO" id="GO:0006637">
    <property type="term" value="P:acyl-CoA metabolic process"/>
    <property type="evidence" value="ECO:0007669"/>
    <property type="project" value="InterPro"/>
</dbReference>
<evidence type="ECO:0008006" key="5">
    <source>
        <dbReference type="Google" id="ProtNLM"/>
    </source>
</evidence>
<dbReference type="OrthoDB" id="68328at2759"/>
<evidence type="ECO:0000259" key="1">
    <source>
        <dbReference type="Pfam" id="PF13622"/>
    </source>
</evidence>
<dbReference type="InterPro" id="IPR029069">
    <property type="entry name" value="HotDog_dom_sf"/>
</dbReference>
<dbReference type="GO" id="GO:0005782">
    <property type="term" value="C:peroxisomal matrix"/>
    <property type="evidence" value="ECO:0007669"/>
    <property type="project" value="UniProtKB-SubCell"/>
</dbReference>
<dbReference type="InterPro" id="IPR003703">
    <property type="entry name" value="Acyl_CoA_thio"/>
</dbReference>
<feature type="domain" description="Acyl-CoA thioesterase-like N-terminal HotDog" evidence="1">
    <location>
        <begin position="48"/>
        <end position="128"/>
    </location>
</feature>
<gene>
    <name evidence="3" type="ORF">CANVERA_P0992</name>
</gene>
<dbReference type="InterPro" id="IPR049450">
    <property type="entry name" value="ACOT8-like_C"/>
</dbReference>
<dbReference type="GO" id="GO:0047617">
    <property type="term" value="F:fatty acyl-CoA hydrolase activity"/>
    <property type="evidence" value="ECO:0007669"/>
    <property type="project" value="InterPro"/>
</dbReference>
<sequence>MDKLKEAVYNSDQPVAKMETKTLVKFISEEGNKVILEGIYPVEPFREGARGTYGGDFLAQGLNACWETVRPELQPHSLHSYFVKAGSNKSNLRWEIMKISDSRNFSNRLAMAYQIHSNQLLFTIQASFIKNNNQDSKYNEYNELVRLNKEIKTFPFEFSKLPNKRFNKLKDKLEDLSYIVHTNENIAHILPSDLFSENKNLNLDDVGNTELGLFAKMLDNYTLGKDFVRQSHLGLAFISDSIWLACVIKAIGLPFGVDEKDFFRVSLDHSLYFHDLKFDSSDWMFLDFRFLKMGNNRILAVINFYTLEGKLVATATQEAYGFLPKAMVDKSRKLHENAQMKIESNSVAAKL</sequence>
<dbReference type="GO" id="GO:0009062">
    <property type="term" value="P:fatty acid catabolic process"/>
    <property type="evidence" value="ECO:0007669"/>
    <property type="project" value="TreeGrafter"/>
</dbReference>
<dbReference type="PANTHER" id="PTHR11066:SF34">
    <property type="entry name" value="ACYL-COENZYME A THIOESTERASE 8"/>
    <property type="match status" value="1"/>
</dbReference>
<dbReference type="CDD" id="cd03445">
    <property type="entry name" value="Thioesterase_II_repeat2"/>
    <property type="match status" value="1"/>
</dbReference>
<accession>A0A9W4TVL0</accession>
<proteinExistence type="predicted"/>
<dbReference type="CDD" id="cd03444">
    <property type="entry name" value="Thioesterase_II_repeat1"/>
    <property type="match status" value="1"/>
</dbReference>
<evidence type="ECO:0000313" key="4">
    <source>
        <dbReference type="Proteomes" id="UP001152885"/>
    </source>
</evidence>
<dbReference type="Pfam" id="PF13622">
    <property type="entry name" value="4HBT_3"/>
    <property type="match status" value="1"/>
</dbReference>
<feature type="domain" description="Acyl-CoA thioesterase-like C-terminal" evidence="2">
    <location>
        <begin position="231"/>
        <end position="320"/>
    </location>
</feature>
<dbReference type="Gene3D" id="3.10.129.10">
    <property type="entry name" value="Hotdog Thioesterase"/>
    <property type="match status" value="2"/>
</dbReference>
<protein>
    <recommendedName>
        <fullName evidence="5">Acyl-CoA thioesterase II</fullName>
    </recommendedName>
</protein>
<comment type="caution">
    <text evidence="3">The sequence shown here is derived from an EMBL/GenBank/DDBJ whole genome shotgun (WGS) entry which is preliminary data.</text>
</comment>
<dbReference type="Proteomes" id="UP001152885">
    <property type="component" value="Unassembled WGS sequence"/>
</dbReference>
<keyword evidence="4" id="KW-1185">Reference proteome</keyword>
<dbReference type="PANTHER" id="PTHR11066">
    <property type="entry name" value="ACYL-COA THIOESTERASE"/>
    <property type="match status" value="1"/>
</dbReference>
<dbReference type="AlphaFoldDB" id="A0A9W4TVL0"/>
<dbReference type="EMBL" id="CANTUO010000001">
    <property type="protein sequence ID" value="CAI5756476.1"/>
    <property type="molecule type" value="Genomic_DNA"/>
</dbReference>
<dbReference type="InterPro" id="IPR049449">
    <property type="entry name" value="TesB_ACOT8-like_N"/>
</dbReference>
<dbReference type="Pfam" id="PF20789">
    <property type="entry name" value="4HBT_3C"/>
    <property type="match status" value="1"/>
</dbReference>
<dbReference type="SUPFAM" id="SSF54637">
    <property type="entry name" value="Thioesterase/thiol ester dehydrase-isomerase"/>
    <property type="match status" value="2"/>
</dbReference>
<organism evidence="3 4">
    <name type="scientific">Candida verbasci</name>
    <dbReference type="NCBI Taxonomy" id="1227364"/>
    <lineage>
        <taxon>Eukaryota</taxon>
        <taxon>Fungi</taxon>
        <taxon>Dikarya</taxon>
        <taxon>Ascomycota</taxon>
        <taxon>Saccharomycotina</taxon>
        <taxon>Pichiomycetes</taxon>
        <taxon>Debaryomycetaceae</taxon>
        <taxon>Candida/Lodderomyces clade</taxon>
        <taxon>Candida</taxon>
    </lineage>
</organism>
<reference evidence="3" key="1">
    <citation type="submission" date="2022-12" db="EMBL/GenBank/DDBJ databases">
        <authorList>
            <person name="Brejova B."/>
        </authorList>
    </citation>
    <scope>NUCLEOTIDE SEQUENCE</scope>
</reference>
<name>A0A9W4TVL0_9ASCO</name>
<evidence type="ECO:0000259" key="2">
    <source>
        <dbReference type="Pfam" id="PF20789"/>
    </source>
</evidence>